<organism evidence="2 3">
    <name type="scientific">Musa troglodytarum</name>
    <name type="common">fe'i banana</name>
    <dbReference type="NCBI Taxonomy" id="320322"/>
    <lineage>
        <taxon>Eukaryota</taxon>
        <taxon>Viridiplantae</taxon>
        <taxon>Streptophyta</taxon>
        <taxon>Embryophyta</taxon>
        <taxon>Tracheophyta</taxon>
        <taxon>Spermatophyta</taxon>
        <taxon>Magnoliopsida</taxon>
        <taxon>Liliopsida</taxon>
        <taxon>Zingiberales</taxon>
        <taxon>Musaceae</taxon>
        <taxon>Musa</taxon>
    </lineage>
</organism>
<evidence type="ECO:0000256" key="1">
    <source>
        <dbReference type="SAM" id="MobiDB-lite"/>
    </source>
</evidence>
<evidence type="ECO:0000313" key="3">
    <source>
        <dbReference type="Proteomes" id="UP001055439"/>
    </source>
</evidence>
<feature type="compositionally biased region" description="Basic and acidic residues" evidence="1">
    <location>
        <begin position="60"/>
        <end position="72"/>
    </location>
</feature>
<dbReference type="Proteomes" id="UP001055439">
    <property type="component" value="Chromosome 4"/>
</dbReference>
<evidence type="ECO:0000313" key="2">
    <source>
        <dbReference type="EMBL" id="URD95495.1"/>
    </source>
</evidence>
<dbReference type="AlphaFoldDB" id="A0A9E7FH45"/>
<proteinExistence type="predicted"/>
<feature type="region of interest" description="Disordered" evidence="1">
    <location>
        <begin position="1"/>
        <end position="72"/>
    </location>
</feature>
<protein>
    <submittedName>
        <fullName evidence="2">Uncharacterized protein</fullName>
    </submittedName>
</protein>
<sequence>MWESFSPHHKTSSNWKKAPLGNSASGSWRSKFPSPSSPLDRTKPSVIGPGRITGEDEEEERRSYPHELDTQR</sequence>
<name>A0A9E7FH45_9LILI</name>
<dbReference type="EMBL" id="CP097506">
    <property type="protein sequence ID" value="URD95495.1"/>
    <property type="molecule type" value="Genomic_DNA"/>
</dbReference>
<feature type="compositionally biased region" description="Polar residues" evidence="1">
    <location>
        <begin position="22"/>
        <end position="39"/>
    </location>
</feature>
<gene>
    <name evidence="2" type="ORF">MUK42_34002</name>
</gene>
<reference evidence="2" key="1">
    <citation type="submission" date="2022-05" db="EMBL/GenBank/DDBJ databases">
        <title>The Musa troglodytarum L. genome provides insights into the mechanism of non-climacteric behaviour and enrichment of carotenoids.</title>
        <authorList>
            <person name="Wang J."/>
        </authorList>
    </citation>
    <scope>NUCLEOTIDE SEQUENCE</scope>
    <source>
        <tissue evidence="2">Leaf</tissue>
    </source>
</reference>
<keyword evidence="3" id="KW-1185">Reference proteome</keyword>
<accession>A0A9E7FH45</accession>